<dbReference type="SUPFAM" id="SSF55729">
    <property type="entry name" value="Acyl-CoA N-acyltransferases (Nat)"/>
    <property type="match status" value="1"/>
</dbReference>
<dbReference type="InterPro" id="IPR016181">
    <property type="entry name" value="Acyl_CoA_acyltransferase"/>
</dbReference>
<keyword evidence="3" id="KW-1185">Reference proteome</keyword>
<name>A0ABR6UBT7_9ACTN</name>
<dbReference type="InterPro" id="IPR000182">
    <property type="entry name" value="GNAT_dom"/>
</dbReference>
<feature type="domain" description="N-acetyltransferase" evidence="1">
    <location>
        <begin position="37"/>
        <end position="176"/>
    </location>
</feature>
<evidence type="ECO:0000313" key="2">
    <source>
        <dbReference type="EMBL" id="MBC2961887.1"/>
    </source>
</evidence>
<protein>
    <submittedName>
        <fullName evidence="2">GNAT family N-acetyltransferase</fullName>
    </submittedName>
</protein>
<dbReference type="Gene3D" id="3.40.630.30">
    <property type="match status" value="1"/>
</dbReference>
<dbReference type="Pfam" id="PF13302">
    <property type="entry name" value="Acetyltransf_3"/>
    <property type="match status" value="1"/>
</dbReference>
<gene>
    <name evidence="2" type="ORF">H7344_16450</name>
</gene>
<sequence>MTSLARPDVALRESWAAAMLELGDQAHGSGWYAVGGGAALDLTAAGCAAYVAALARLAEPAAGGEGRVPTEYWWVVDGDPSEVVGFLALRRDLDAWHHEQGGHLGYSIRPGRRGRGHAVRAVRLALARAAELGLQRLLVTCGEENLASRRVVERCGGALEDVRRGTCRYWLPTSAVPTRPGGAGAARA</sequence>
<dbReference type="PANTHER" id="PTHR39173">
    <property type="entry name" value="ACETYLTRANSFERASE"/>
    <property type="match status" value="1"/>
</dbReference>
<evidence type="ECO:0000259" key="1">
    <source>
        <dbReference type="PROSITE" id="PS51186"/>
    </source>
</evidence>
<evidence type="ECO:0000313" key="3">
    <source>
        <dbReference type="Proteomes" id="UP000604001"/>
    </source>
</evidence>
<organism evidence="2 3">
    <name type="scientific">Nocardioides deserti</name>
    <dbReference type="NCBI Taxonomy" id="1588644"/>
    <lineage>
        <taxon>Bacteria</taxon>
        <taxon>Bacillati</taxon>
        <taxon>Actinomycetota</taxon>
        <taxon>Actinomycetes</taxon>
        <taxon>Propionibacteriales</taxon>
        <taxon>Nocardioidaceae</taxon>
        <taxon>Nocardioides</taxon>
    </lineage>
</organism>
<dbReference type="PANTHER" id="PTHR39173:SF1">
    <property type="entry name" value="ACETYLTRANSFERASE"/>
    <property type="match status" value="1"/>
</dbReference>
<comment type="caution">
    <text evidence="2">The sequence shown here is derived from an EMBL/GenBank/DDBJ whole genome shotgun (WGS) entry which is preliminary data.</text>
</comment>
<dbReference type="PROSITE" id="PS51186">
    <property type="entry name" value="GNAT"/>
    <property type="match status" value="1"/>
</dbReference>
<dbReference type="RefSeq" id="WP_186347088.1">
    <property type="nucleotide sequence ID" value="NZ_BMMR01000010.1"/>
</dbReference>
<dbReference type="Proteomes" id="UP000604001">
    <property type="component" value="Unassembled WGS sequence"/>
</dbReference>
<proteinExistence type="predicted"/>
<accession>A0ABR6UBT7</accession>
<dbReference type="EMBL" id="JACMYC010000013">
    <property type="protein sequence ID" value="MBC2961887.1"/>
    <property type="molecule type" value="Genomic_DNA"/>
</dbReference>
<reference evidence="2 3" key="1">
    <citation type="submission" date="2020-08" db="EMBL/GenBank/DDBJ databases">
        <title>novel species in genus Nocardioides.</title>
        <authorList>
            <person name="Zhang G."/>
        </authorList>
    </citation>
    <scope>NUCLEOTIDE SEQUENCE [LARGE SCALE GENOMIC DNA]</scope>
    <source>
        <strain evidence="2 3">SC8A-24</strain>
    </source>
</reference>